<dbReference type="Pfam" id="PF21016">
    <property type="entry name" value="RlmN_N"/>
    <property type="match status" value="1"/>
</dbReference>
<dbReference type="PANTHER" id="PTHR30544">
    <property type="entry name" value="23S RRNA METHYLTRANSFERASE"/>
    <property type="match status" value="1"/>
</dbReference>
<dbReference type="HAMAP" id="MF_01849">
    <property type="entry name" value="RNA_methyltr_RlmN"/>
    <property type="match status" value="1"/>
</dbReference>
<evidence type="ECO:0000256" key="1">
    <source>
        <dbReference type="ARBA" id="ARBA00004496"/>
    </source>
</evidence>
<gene>
    <name evidence="12 14" type="primary">rlmN</name>
    <name evidence="14" type="ORF">ACFO4R_07295</name>
</gene>
<dbReference type="PANTHER" id="PTHR30544:SF5">
    <property type="entry name" value="RADICAL SAM CORE DOMAIN-CONTAINING PROTEIN"/>
    <property type="match status" value="1"/>
</dbReference>
<comment type="catalytic activity">
    <reaction evidence="12">
        <text>adenosine(37) in tRNA + 2 reduced [2Fe-2S]-[ferredoxin] + 2 S-adenosyl-L-methionine = 2-methyladenosine(37) in tRNA + 5'-deoxyadenosine + L-methionine + 2 oxidized [2Fe-2S]-[ferredoxin] + S-adenosyl-L-homocysteine</text>
        <dbReference type="Rhea" id="RHEA:43332"/>
        <dbReference type="Rhea" id="RHEA-COMP:10000"/>
        <dbReference type="Rhea" id="RHEA-COMP:10001"/>
        <dbReference type="Rhea" id="RHEA-COMP:10162"/>
        <dbReference type="Rhea" id="RHEA-COMP:10485"/>
        <dbReference type="ChEBI" id="CHEBI:17319"/>
        <dbReference type="ChEBI" id="CHEBI:33737"/>
        <dbReference type="ChEBI" id="CHEBI:33738"/>
        <dbReference type="ChEBI" id="CHEBI:57844"/>
        <dbReference type="ChEBI" id="CHEBI:57856"/>
        <dbReference type="ChEBI" id="CHEBI:59789"/>
        <dbReference type="ChEBI" id="CHEBI:74411"/>
        <dbReference type="ChEBI" id="CHEBI:74497"/>
        <dbReference type="EC" id="2.1.1.192"/>
    </reaction>
</comment>
<evidence type="ECO:0000256" key="10">
    <source>
        <dbReference type="ARBA" id="ARBA00023004"/>
    </source>
</evidence>
<keyword evidence="8 12" id="KW-0819">tRNA processing</keyword>
<dbReference type="InterPro" id="IPR048641">
    <property type="entry name" value="RlmN_N"/>
</dbReference>
<dbReference type="GO" id="GO:0008168">
    <property type="term" value="F:methyltransferase activity"/>
    <property type="evidence" value="ECO:0007669"/>
    <property type="project" value="UniProtKB-KW"/>
</dbReference>
<keyword evidence="3 12" id="KW-0963">Cytoplasm</keyword>
<evidence type="ECO:0000256" key="7">
    <source>
        <dbReference type="ARBA" id="ARBA00022691"/>
    </source>
</evidence>
<feature type="domain" description="Radical SAM core" evidence="13">
    <location>
        <begin position="96"/>
        <end position="326"/>
    </location>
</feature>
<comment type="miscellaneous">
    <text evidence="12">Reaction proceeds by a ping-pong mechanism involving intermediate methylation of a conserved cysteine residue.</text>
</comment>
<dbReference type="InterPro" id="IPR013785">
    <property type="entry name" value="Aldolase_TIM"/>
</dbReference>
<evidence type="ECO:0000313" key="14">
    <source>
        <dbReference type="EMBL" id="MFC4804884.1"/>
    </source>
</evidence>
<organism evidence="14 15">
    <name type="scientific">Filifactor villosus</name>
    <dbReference type="NCBI Taxonomy" id="29374"/>
    <lineage>
        <taxon>Bacteria</taxon>
        <taxon>Bacillati</taxon>
        <taxon>Bacillota</taxon>
        <taxon>Clostridia</taxon>
        <taxon>Peptostreptococcales</taxon>
        <taxon>Filifactoraceae</taxon>
        <taxon>Filifactor</taxon>
    </lineage>
</organism>
<comment type="function">
    <text evidence="12">Specifically methylates position 2 of adenine 2503 in 23S rRNA and position 2 of adenine 37 in tRNAs.</text>
</comment>
<reference evidence="15" key="1">
    <citation type="journal article" date="2019" name="Int. J. Syst. Evol. Microbiol.">
        <title>The Global Catalogue of Microorganisms (GCM) 10K type strain sequencing project: providing services to taxonomists for standard genome sequencing and annotation.</title>
        <authorList>
            <consortium name="The Broad Institute Genomics Platform"/>
            <consortium name="The Broad Institute Genome Sequencing Center for Infectious Disease"/>
            <person name="Wu L."/>
            <person name="Ma J."/>
        </authorList>
    </citation>
    <scope>NUCLEOTIDE SEQUENCE [LARGE SCALE GENOMIC DNA]</scope>
    <source>
        <strain evidence="15">CCUG 46385</strain>
    </source>
</reference>
<feature type="binding site" evidence="12">
    <location>
        <position position="117"/>
    </location>
    <ligand>
        <name>[4Fe-4S] cluster</name>
        <dbReference type="ChEBI" id="CHEBI:49883"/>
        <note>4Fe-4S-S-AdoMet</note>
    </ligand>
</feature>
<feature type="active site" description="Proton acceptor" evidence="12">
    <location>
        <position position="90"/>
    </location>
</feature>
<dbReference type="Gene3D" id="1.10.150.530">
    <property type="match status" value="1"/>
</dbReference>
<dbReference type="InterPro" id="IPR027492">
    <property type="entry name" value="RNA_MTrfase_RlmN"/>
</dbReference>
<dbReference type="SFLD" id="SFLDS00029">
    <property type="entry name" value="Radical_SAM"/>
    <property type="match status" value="1"/>
</dbReference>
<feature type="binding site" evidence="12">
    <location>
        <position position="288"/>
    </location>
    <ligand>
        <name>S-adenosyl-L-methionine</name>
        <dbReference type="ChEBI" id="CHEBI:59789"/>
    </ligand>
</feature>
<keyword evidence="10 12" id="KW-0408">Iron</keyword>
<dbReference type="InterPro" id="IPR040072">
    <property type="entry name" value="Methyltransferase_A"/>
</dbReference>
<dbReference type="Gene3D" id="3.20.20.70">
    <property type="entry name" value="Aldolase class I"/>
    <property type="match status" value="1"/>
</dbReference>
<dbReference type="SFLD" id="SFLDG01062">
    <property type="entry name" value="methyltransferase_(Class_A)"/>
    <property type="match status" value="1"/>
</dbReference>
<dbReference type="Proteomes" id="UP001595916">
    <property type="component" value="Unassembled WGS sequence"/>
</dbReference>
<evidence type="ECO:0000313" key="15">
    <source>
        <dbReference type="Proteomes" id="UP001595916"/>
    </source>
</evidence>
<dbReference type="RefSeq" id="WP_379788412.1">
    <property type="nucleotide sequence ID" value="NZ_JBHSHL010000025.1"/>
</dbReference>
<comment type="similarity">
    <text evidence="12">Belongs to the radical SAM superfamily. RlmN family.</text>
</comment>
<feature type="binding site" evidence="12">
    <location>
        <position position="110"/>
    </location>
    <ligand>
        <name>[4Fe-4S] cluster</name>
        <dbReference type="ChEBI" id="CHEBI:49883"/>
        <note>4Fe-4S-S-AdoMet</note>
    </ligand>
</feature>
<protein>
    <recommendedName>
        <fullName evidence="12">Probable dual-specificity RNA methyltransferase RlmN</fullName>
        <ecNumber evidence="12">2.1.1.192</ecNumber>
    </recommendedName>
    <alternativeName>
        <fullName evidence="12">23S rRNA (adenine(2503)-C(2))-methyltransferase</fullName>
    </alternativeName>
    <alternativeName>
        <fullName evidence="12">23S rRNA m2A2503 methyltransferase</fullName>
    </alternativeName>
    <alternativeName>
        <fullName evidence="12">Ribosomal RNA large subunit methyltransferase N</fullName>
    </alternativeName>
    <alternativeName>
        <fullName evidence="12">tRNA (adenine(37)-C(2))-methyltransferase</fullName>
    </alternativeName>
    <alternativeName>
        <fullName evidence="12">tRNA m2A37 methyltransferase</fullName>
    </alternativeName>
</protein>
<dbReference type="InterPro" id="IPR007197">
    <property type="entry name" value="rSAM"/>
</dbReference>
<keyword evidence="6 12" id="KW-0808">Transferase</keyword>
<sequence length="344" mass="39190">MLDLRSLEYVEVEELVLGLGGKKYRAKQIYNYLARGCTSIDDMLQLPQDFREKLKEEAYICKTDIYRKFESKVDSTRKYLIELEDGNLIETVLMIYKNGPSVCISTQVGCRMGCKFCASTVDGLIRNLTPGEILGQLITVQKDLGERVANIVIMGSGEPFDNYNNLIKFLKVVHEEQGMQLGYRHITVSTCGLVPKIKELQAWNIPINLAISLHQVDQAKREKIMPIARTYSVEEVVAAGKEYAEFTKRRVTYEYALIEDVTDSLEEAHKLGKMLKGSLSMVNLIPINPIKENSFKKPNIFRIKAFQTVLLNYHVITTVRRELGADINGACGQLRRDVIRKEQR</sequence>
<dbReference type="SUPFAM" id="SSF102114">
    <property type="entry name" value="Radical SAM enzymes"/>
    <property type="match status" value="1"/>
</dbReference>
<dbReference type="NCBIfam" id="TIGR00048">
    <property type="entry name" value="rRNA_mod_RlmN"/>
    <property type="match status" value="1"/>
</dbReference>
<accession>A0ABV9QQC4</accession>
<keyword evidence="4 12" id="KW-0698">rRNA processing</keyword>
<dbReference type="SFLD" id="SFLDF00275">
    <property type="entry name" value="adenosine_C2_methyltransferase"/>
    <property type="match status" value="1"/>
</dbReference>
<feature type="binding site" evidence="12">
    <location>
        <begin position="212"/>
        <end position="214"/>
    </location>
    <ligand>
        <name>S-adenosyl-L-methionine</name>
        <dbReference type="ChEBI" id="CHEBI:59789"/>
    </ligand>
</feature>
<proteinExistence type="inferred from homology"/>
<keyword evidence="9 12" id="KW-0479">Metal-binding</keyword>
<evidence type="ECO:0000256" key="9">
    <source>
        <dbReference type="ARBA" id="ARBA00022723"/>
    </source>
</evidence>
<dbReference type="EMBL" id="JBHSHL010000025">
    <property type="protein sequence ID" value="MFC4804884.1"/>
    <property type="molecule type" value="Genomic_DNA"/>
</dbReference>
<comment type="caution">
    <text evidence="14">The sequence shown here is derived from an EMBL/GenBank/DDBJ whole genome shotgun (WGS) entry which is preliminary data.</text>
</comment>
<evidence type="ECO:0000256" key="4">
    <source>
        <dbReference type="ARBA" id="ARBA00022552"/>
    </source>
</evidence>
<evidence type="ECO:0000256" key="3">
    <source>
        <dbReference type="ARBA" id="ARBA00022490"/>
    </source>
</evidence>
<dbReference type="CDD" id="cd01335">
    <property type="entry name" value="Radical_SAM"/>
    <property type="match status" value="1"/>
</dbReference>
<evidence type="ECO:0000259" key="13">
    <source>
        <dbReference type="PROSITE" id="PS51918"/>
    </source>
</evidence>
<evidence type="ECO:0000256" key="2">
    <source>
        <dbReference type="ARBA" id="ARBA00022485"/>
    </source>
</evidence>
<feature type="binding site" evidence="12">
    <location>
        <position position="114"/>
    </location>
    <ligand>
        <name>[4Fe-4S] cluster</name>
        <dbReference type="ChEBI" id="CHEBI:49883"/>
        <note>4Fe-4S-S-AdoMet</note>
    </ligand>
</feature>
<evidence type="ECO:0000256" key="11">
    <source>
        <dbReference type="ARBA" id="ARBA00023014"/>
    </source>
</evidence>
<keyword evidence="2 12" id="KW-0004">4Fe-4S</keyword>
<keyword evidence="15" id="KW-1185">Reference proteome</keyword>
<comment type="cofactor">
    <cofactor evidence="12">
        <name>[4Fe-4S] cluster</name>
        <dbReference type="ChEBI" id="CHEBI:49883"/>
    </cofactor>
    <text evidence="12">Binds 1 [4Fe-4S] cluster. The cluster is coordinated with 3 cysteines and an exchangeable S-adenosyl-L-methionine.</text>
</comment>
<keyword evidence="12" id="KW-1015">Disulfide bond</keyword>
<feature type="active site" description="S-methylcysteine intermediate" evidence="12">
    <location>
        <position position="331"/>
    </location>
</feature>
<comment type="catalytic activity">
    <reaction evidence="12">
        <text>adenosine(2503) in 23S rRNA + 2 reduced [2Fe-2S]-[ferredoxin] + 2 S-adenosyl-L-methionine = 2-methyladenosine(2503) in 23S rRNA + 5'-deoxyadenosine + L-methionine + 2 oxidized [2Fe-2S]-[ferredoxin] + S-adenosyl-L-homocysteine</text>
        <dbReference type="Rhea" id="RHEA:42916"/>
        <dbReference type="Rhea" id="RHEA-COMP:10000"/>
        <dbReference type="Rhea" id="RHEA-COMP:10001"/>
        <dbReference type="Rhea" id="RHEA-COMP:10152"/>
        <dbReference type="Rhea" id="RHEA-COMP:10282"/>
        <dbReference type="ChEBI" id="CHEBI:17319"/>
        <dbReference type="ChEBI" id="CHEBI:33737"/>
        <dbReference type="ChEBI" id="CHEBI:33738"/>
        <dbReference type="ChEBI" id="CHEBI:57844"/>
        <dbReference type="ChEBI" id="CHEBI:57856"/>
        <dbReference type="ChEBI" id="CHEBI:59789"/>
        <dbReference type="ChEBI" id="CHEBI:74411"/>
        <dbReference type="ChEBI" id="CHEBI:74497"/>
        <dbReference type="EC" id="2.1.1.192"/>
    </reaction>
</comment>
<evidence type="ECO:0000256" key="6">
    <source>
        <dbReference type="ARBA" id="ARBA00022679"/>
    </source>
</evidence>
<evidence type="ECO:0000256" key="8">
    <source>
        <dbReference type="ARBA" id="ARBA00022694"/>
    </source>
</evidence>
<keyword evidence="5 12" id="KW-0489">Methyltransferase</keyword>
<dbReference type="PROSITE" id="PS51918">
    <property type="entry name" value="RADICAL_SAM"/>
    <property type="match status" value="1"/>
</dbReference>
<keyword evidence="11 12" id="KW-0411">Iron-sulfur</keyword>
<dbReference type="InterPro" id="IPR058240">
    <property type="entry name" value="rSAM_sf"/>
</dbReference>
<dbReference type="InterPro" id="IPR004383">
    <property type="entry name" value="rRNA_lsu_MTrfase_RlmN/Cfr"/>
</dbReference>
<dbReference type="GO" id="GO:0032259">
    <property type="term" value="P:methylation"/>
    <property type="evidence" value="ECO:0007669"/>
    <property type="project" value="UniProtKB-KW"/>
</dbReference>
<dbReference type="Pfam" id="PF04055">
    <property type="entry name" value="Radical_SAM"/>
    <property type="match status" value="1"/>
</dbReference>
<comment type="caution">
    <text evidence="12">Lacks conserved residue(s) required for the propagation of feature annotation.</text>
</comment>
<feature type="binding site" evidence="12">
    <location>
        <position position="189"/>
    </location>
    <ligand>
        <name>S-adenosyl-L-methionine</name>
        <dbReference type="ChEBI" id="CHEBI:59789"/>
    </ligand>
</feature>
<dbReference type="EC" id="2.1.1.192" evidence="12"/>
<feature type="binding site" evidence="12">
    <location>
        <begin position="157"/>
        <end position="158"/>
    </location>
    <ligand>
        <name>S-adenosyl-L-methionine</name>
        <dbReference type="ChEBI" id="CHEBI:59789"/>
    </ligand>
</feature>
<comment type="subcellular location">
    <subcellularLocation>
        <location evidence="1 12">Cytoplasm</location>
    </subcellularLocation>
</comment>
<name>A0ABV9QQC4_9FIRM</name>
<evidence type="ECO:0000256" key="5">
    <source>
        <dbReference type="ARBA" id="ARBA00022603"/>
    </source>
</evidence>
<evidence type="ECO:0000256" key="12">
    <source>
        <dbReference type="HAMAP-Rule" id="MF_01849"/>
    </source>
</evidence>
<keyword evidence="7 12" id="KW-0949">S-adenosyl-L-methionine</keyword>
<dbReference type="PIRSF" id="PIRSF006004">
    <property type="entry name" value="CHP00048"/>
    <property type="match status" value="1"/>
</dbReference>